<dbReference type="InterPro" id="IPR039793">
    <property type="entry name" value="UROS/Hem4"/>
</dbReference>
<evidence type="ECO:0000313" key="11">
    <source>
        <dbReference type="EMBL" id="OAQ15359.1"/>
    </source>
</evidence>
<feature type="domain" description="Tetrapyrrole biosynthesis uroporphyrinogen III synthase" evidence="10">
    <location>
        <begin position="14"/>
        <end position="239"/>
    </location>
</feature>
<sequence>MNVLVTRPDERGQQLVNMLAERQIFAIHQPILRIEAGSALPQLPSVLARLNAGDYVFAVSKNAVDFAVKALKETGFRWRSDLAYLAVGQGTANYFCSQAELSVRYPIESENSEGLLNLAGMQNLADKQVVILRANTGREYFSEQVQLRGAKVETVECYRRLLWAEDLPEKMSLAKRSGIDTLVITSGEILSTLFTQTLETDREWLLASRLIVVGRRVANLAIKLGWQSDLITISEKADNYSLLESVLQGMKS</sequence>
<evidence type="ECO:0000256" key="4">
    <source>
        <dbReference type="ARBA" id="ARBA00023239"/>
    </source>
</evidence>
<comment type="pathway">
    <text evidence="1 9">Porphyrin-containing compound metabolism; protoporphyrin-IX biosynthesis; coproporphyrinogen-III from 5-aminolevulinate: step 3/4.</text>
</comment>
<evidence type="ECO:0000256" key="6">
    <source>
        <dbReference type="ARBA" id="ARBA00037589"/>
    </source>
</evidence>
<dbReference type="Pfam" id="PF02602">
    <property type="entry name" value="HEM4"/>
    <property type="match status" value="1"/>
</dbReference>
<keyword evidence="5 9" id="KW-0627">Porphyrin biosynthesis</keyword>
<dbReference type="GO" id="GO:0006780">
    <property type="term" value="P:uroporphyrinogen III biosynthetic process"/>
    <property type="evidence" value="ECO:0007669"/>
    <property type="project" value="UniProtKB-UniRule"/>
</dbReference>
<evidence type="ECO:0000256" key="7">
    <source>
        <dbReference type="ARBA" id="ARBA00040167"/>
    </source>
</evidence>
<dbReference type="Gene3D" id="3.40.50.10090">
    <property type="match status" value="2"/>
</dbReference>
<dbReference type="InterPro" id="IPR036108">
    <property type="entry name" value="4pyrrol_syn_uPrphyn_synt_sf"/>
</dbReference>
<dbReference type="Proteomes" id="UP000078358">
    <property type="component" value="Unassembled WGS sequence"/>
</dbReference>
<dbReference type="CDD" id="cd06578">
    <property type="entry name" value="HemD"/>
    <property type="match status" value="1"/>
</dbReference>
<organism evidence="11 12">
    <name type="scientific">Bibersteinia trehalosi Y31</name>
    <dbReference type="NCBI Taxonomy" id="1261658"/>
    <lineage>
        <taxon>Bacteria</taxon>
        <taxon>Pseudomonadati</taxon>
        <taxon>Pseudomonadota</taxon>
        <taxon>Gammaproteobacteria</taxon>
        <taxon>Pasteurellales</taxon>
        <taxon>Pasteurellaceae</taxon>
        <taxon>Bibersteinia</taxon>
    </lineage>
</organism>
<evidence type="ECO:0000256" key="3">
    <source>
        <dbReference type="ARBA" id="ARBA00013109"/>
    </source>
</evidence>
<evidence type="ECO:0000256" key="5">
    <source>
        <dbReference type="ARBA" id="ARBA00023244"/>
    </source>
</evidence>
<comment type="caution">
    <text evidence="11">The sequence shown here is derived from an EMBL/GenBank/DDBJ whole genome shotgun (WGS) entry which is preliminary data.</text>
</comment>
<protein>
    <recommendedName>
        <fullName evidence="7 9">Uroporphyrinogen-III synthase</fullName>
        <ecNumber evidence="3 9">4.2.1.75</ecNumber>
    </recommendedName>
</protein>
<proteinExistence type="inferred from homology"/>
<dbReference type="PANTHER" id="PTHR38042:SF1">
    <property type="entry name" value="UROPORPHYRINOGEN-III SYNTHASE, CHLOROPLASTIC"/>
    <property type="match status" value="1"/>
</dbReference>
<evidence type="ECO:0000256" key="1">
    <source>
        <dbReference type="ARBA" id="ARBA00004772"/>
    </source>
</evidence>
<evidence type="ECO:0000256" key="2">
    <source>
        <dbReference type="ARBA" id="ARBA00008133"/>
    </source>
</evidence>
<dbReference type="SUPFAM" id="SSF69618">
    <property type="entry name" value="HemD-like"/>
    <property type="match status" value="1"/>
</dbReference>
<dbReference type="RefSeq" id="WP_064318067.1">
    <property type="nucleotide sequence ID" value="NZ_JACI01000001.1"/>
</dbReference>
<comment type="catalytic activity">
    <reaction evidence="8 9">
        <text>hydroxymethylbilane = uroporphyrinogen III + H2O</text>
        <dbReference type="Rhea" id="RHEA:18965"/>
        <dbReference type="ChEBI" id="CHEBI:15377"/>
        <dbReference type="ChEBI" id="CHEBI:57308"/>
        <dbReference type="ChEBI" id="CHEBI:57845"/>
        <dbReference type="EC" id="4.2.1.75"/>
    </reaction>
</comment>
<keyword evidence="4 9" id="KW-0456">Lyase</keyword>
<dbReference type="UniPathway" id="UPA00251">
    <property type="reaction ID" value="UER00320"/>
</dbReference>
<evidence type="ECO:0000256" key="8">
    <source>
        <dbReference type="ARBA" id="ARBA00048617"/>
    </source>
</evidence>
<evidence type="ECO:0000259" key="10">
    <source>
        <dbReference type="Pfam" id="PF02602"/>
    </source>
</evidence>
<reference evidence="11 12" key="1">
    <citation type="submission" date="2014-01" db="EMBL/GenBank/DDBJ databases">
        <authorList>
            <person name="Zuccon D."/>
        </authorList>
    </citation>
    <scope>NUCLEOTIDE SEQUENCE [LARGE SCALE GENOMIC DNA]</scope>
    <source>
        <strain evidence="11 12">Y31</strain>
    </source>
</reference>
<dbReference type="EMBL" id="JACI01000001">
    <property type="protein sequence ID" value="OAQ15359.1"/>
    <property type="molecule type" value="Genomic_DNA"/>
</dbReference>
<dbReference type="PATRIC" id="fig|1261658.3.peg.428"/>
<name>A0A179CZL5_BIBTR</name>
<comment type="similarity">
    <text evidence="2 9">Belongs to the uroporphyrinogen-III synthase family.</text>
</comment>
<dbReference type="PANTHER" id="PTHR38042">
    <property type="entry name" value="UROPORPHYRINOGEN-III SYNTHASE, CHLOROPLASTIC"/>
    <property type="match status" value="1"/>
</dbReference>
<comment type="function">
    <text evidence="6 9">Catalyzes cyclization of the linear tetrapyrrole, hydroxymethylbilane, to the macrocyclic uroporphyrinogen III.</text>
</comment>
<evidence type="ECO:0000256" key="9">
    <source>
        <dbReference type="RuleBase" id="RU366031"/>
    </source>
</evidence>
<dbReference type="InterPro" id="IPR003754">
    <property type="entry name" value="4pyrrol_synth_uPrphyn_synth"/>
</dbReference>
<dbReference type="GO" id="GO:0004852">
    <property type="term" value="F:uroporphyrinogen-III synthase activity"/>
    <property type="evidence" value="ECO:0007669"/>
    <property type="project" value="UniProtKB-UniRule"/>
</dbReference>
<accession>A0A179CZL5</accession>
<dbReference type="AlphaFoldDB" id="A0A179CZL5"/>
<dbReference type="GO" id="GO:0006782">
    <property type="term" value="P:protoporphyrinogen IX biosynthetic process"/>
    <property type="evidence" value="ECO:0007669"/>
    <property type="project" value="UniProtKB-UniRule"/>
</dbReference>
<evidence type="ECO:0000313" key="12">
    <source>
        <dbReference type="Proteomes" id="UP000078358"/>
    </source>
</evidence>
<gene>
    <name evidence="11" type="ORF">F480_02125</name>
</gene>
<dbReference type="EC" id="4.2.1.75" evidence="3 9"/>